<dbReference type="InterPro" id="IPR007271">
    <property type="entry name" value="Nuc_sug_transpt"/>
</dbReference>
<evidence type="ECO:0000256" key="7">
    <source>
        <dbReference type="SAM" id="Phobius"/>
    </source>
</evidence>
<dbReference type="GO" id="GO:0003676">
    <property type="term" value="F:nucleic acid binding"/>
    <property type="evidence" value="ECO:0007669"/>
    <property type="project" value="InterPro"/>
</dbReference>
<feature type="transmembrane region" description="Helical" evidence="7">
    <location>
        <begin position="173"/>
        <end position="194"/>
    </location>
</feature>
<organism evidence="9 10">
    <name type="scientific">Strongyloides stercoralis</name>
    <name type="common">Threadworm</name>
    <dbReference type="NCBI Taxonomy" id="6248"/>
    <lineage>
        <taxon>Eukaryota</taxon>
        <taxon>Metazoa</taxon>
        <taxon>Ecdysozoa</taxon>
        <taxon>Nematoda</taxon>
        <taxon>Chromadorea</taxon>
        <taxon>Rhabditida</taxon>
        <taxon>Tylenchina</taxon>
        <taxon>Panagrolaimomorpha</taxon>
        <taxon>Strongyloidoidea</taxon>
        <taxon>Strongyloididae</taxon>
        <taxon>Strongyloides</taxon>
    </lineage>
</organism>
<dbReference type="Gene3D" id="3.30.420.10">
    <property type="entry name" value="Ribonuclease H-like superfamily/Ribonuclease H"/>
    <property type="match status" value="1"/>
</dbReference>
<dbReference type="InterPro" id="IPR001888">
    <property type="entry name" value="Transposase_1"/>
</dbReference>
<keyword evidence="6 7" id="KW-0472">Membrane</keyword>
<dbReference type="Gene3D" id="1.10.10.1450">
    <property type="match status" value="1"/>
</dbReference>
<dbReference type="WBParaSite" id="TCONS_00010707.p1">
    <property type="protein sequence ID" value="TCONS_00010707.p1"/>
    <property type="gene ID" value="XLOC_004211"/>
</dbReference>
<protein>
    <submittedName>
        <fullName evidence="10">Sugar phosphate transporter domain-containing protein</fullName>
    </submittedName>
</protein>
<feature type="transmembrane region" description="Helical" evidence="7">
    <location>
        <begin position="916"/>
        <end position="938"/>
    </location>
</feature>
<feature type="transmembrane region" description="Helical" evidence="7">
    <location>
        <begin position="891"/>
        <end position="910"/>
    </location>
</feature>
<comment type="subcellular location">
    <subcellularLocation>
        <location evidence="1">Membrane</location>
        <topology evidence="1">Multi-pass membrane protein</topology>
    </subcellularLocation>
</comment>
<evidence type="ECO:0000256" key="5">
    <source>
        <dbReference type="ARBA" id="ARBA00022989"/>
    </source>
</evidence>
<dbReference type="Gene3D" id="1.10.3730.20">
    <property type="match status" value="1"/>
</dbReference>
<reference evidence="10" key="1">
    <citation type="submission" date="2024-02" db="UniProtKB">
        <authorList>
            <consortium name="WormBaseParasite"/>
        </authorList>
    </citation>
    <scope>IDENTIFICATION</scope>
</reference>
<dbReference type="Pfam" id="PF01359">
    <property type="entry name" value="Transposase_1"/>
    <property type="match status" value="1"/>
</dbReference>
<name>A0AAF5DE27_STRER</name>
<feature type="transmembrane region" description="Helical" evidence="7">
    <location>
        <begin position="1041"/>
        <end position="1060"/>
    </location>
</feature>
<dbReference type="PANTHER" id="PTHR10231">
    <property type="entry name" value="NUCLEOTIDE-SUGAR TRANSMEMBRANE TRANSPORTER"/>
    <property type="match status" value="1"/>
</dbReference>
<feature type="transmembrane region" description="Helical" evidence="7">
    <location>
        <begin position="203"/>
        <end position="221"/>
    </location>
</feature>
<feature type="transmembrane region" description="Helical" evidence="7">
    <location>
        <begin position="309"/>
        <end position="329"/>
    </location>
</feature>
<feature type="transmembrane region" description="Helical" evidence="7">
    <location>
        <begin position="762"/>
        <end position="783"/>
    </location>
</feature>
<dbReference type="GO" id="GO:0000139">
    <property type="term" value="C:Golgi membrane"/>
    <property type="evidence" value="ECO:0007669"/>
    <property type="project" value="InterPro"/>
</dbReference>
<dbReference type="InterPro" id="IPR037185">
    <property type="entry name" value="EmrE-like"/>
</dbReference>
<accession>A0AAF5DE27</accession>
<feature type="transmembrane region" description="Helical" evidence="7">
    <location>
        <begin position="268"/>
        <end position="289"/>
    </location>
</feature>
<dbReference type="NCBIfam" id="TIGR00803">
    <property type="entry name" value="nst"/>
    <property type="match status" value="2"/>
</dbReference>
<comment type="similarity">
    <text evidence="2">Belongs to the nucleotide-sugar transporter family. SLC35A subfamily.</text>
</comment>
<keyword evidence="5 7" id="KW-1133">Transmembrane helix</keyword>
<dbReference type="InterPro" id="IPR036397">
    <property type="entry name" value="RNaseH_sf"/>
</dbReference>
<keyword evidence="4 7" id="KW-0812">Transmembrane</keyword>
<evidence type="ECO:0000256" key="3">
    <source>
        <dbReference type="ARBA" id="ARBA00022597"/>
    </source>
</evidence>
<feature type="transmembrane region" description="Helical" evidence="7">
    <location>
        <begin position="236"/>
        <end position="256"/>
    </location>
</feature>
<feature type="transmembrane region" description="Helical" evidence="7">
    <location>
        <begin position="982"/>
        <end position="1003"/>
    </location>
</feature>
<proteinExistence type="inferred from homology"/>
<evidence type="ECO:0000259" key="8">
    <source>
        <dbReference type="Pfam" id="PF17906"/>
    </source>
</evidence>
<keyword evidence="3" id="KW-0813">Transport</keyword>
<dbReference type="SUPFAM" id="SSF103481">
    <property type="entry name" value="Multidrug resistance efflux transporter EmrE"/>
    <property type="match status" value="2"/>
</dbReference>
<feature type="transmembrane region" description="Helical" evidence="7">
    <location>
        <begin position="950"/>
        <end position="970"/>
    </location>
</feature>
<evidence type="ECO:0000313" key="9">
    <source>
        <dbReference type="Proteomes" id="UP000035681"/>
    </source>
</evidence>
<dbReference type="Pfam" id="PF04142">
    <property type="entry name" value="Nuc_sug_transp"/>
    <property type="match status" value="2"/>
</dbReference>
<dbReference type="Proteomes" id="UP000035681">
    <property type="component" value="Unplaced"/>
</dbReference>
<feature type="transmembrane region" description="Helical" evidence="7">
    <location>
        <begin position="65"/>
        <end position="86"/>
    </location>
</feature>
<keyword evidence="3" id="KW-0762">Sugar transport</keyword>
<evidence type="ECO:0000256" key="1">
    <source>
        <dbReference type="ARBA" id="ARBA00004141"/>
    </source>
</evidence>
<sequence>ILFMASKTNSNSLRPLQSSTIDSDNITINDDCSNLELKNESIQSELANTTITTIRPPVVETNSSLWFKCYVVSTMIAIWSSYTLLIKYTQTNVSQENLYFSCAIPFFSEIAKIIICFVMLFNEVGMEPGKFLRSINNNLLKKPKELVKLSPPALCYIVQNNLDIIAMKNLPAGVFQVTSQLKIVSTAIFMVLFLKKKISAKKWICIIFCFVGIAIVQVGNMQKNTSTTHDKNENPIIGLIAIIIVCVAAGFAGVYFEKMLKDGSQSSLWIRNIQLYFWGIPASIIWILIDKGSQVYEKGILHGFNFKVWIAVCLAAVGGIYISLIMKYLDNIQKSFAAASSCTTIVKLINPININFFSIPFKRGTNATKTSQNINEAFGEDVVSTSTVQRWFKKFNEGNENLENEDRGRPCSTVDSDELQAVVEADPRQTLGQLAEALNLDKWIPHELNDYQKNRRYEICSSLILRNKNDPFLDRIVTCDEKWILYDNRKRSGQWLDINEAPKSFPKPQLNQKKVMVTVWWSAEGIIHYEFLKPGETITAESYCQQIEKMHRKLCQKRPALVNRKGPVLLHDNARPHVSKKTLQKLGELGYETLPHPAYSPDLAPTDFHFFKHLDHFLNEKIFNNEEDIKTAFEDFIASRSQDFYQNGINKMVSRWQQCIDSNGNIKLMYNILFLIKISTNRSSLLIKITLKVLAEYATITITIYYLNKYIINILIKTFIMGPYGKKIKPIKDGINTKEITINVDQEKDKDLTKTNELETSIIFKIYIIIGIVACWGSYNILIKYTVVNVKEEDKFFSAVVPVFCEIFKLILVEQQYNIKNFFSGLYNEILMKPIDFLKISPPAVCFIIQNNLEIIAAQNLSPGVYQVTCQLKIVSSALFMVIFLKKNQSFKRWICIFLIFLGIIISPFGEEINKTVIIGLVSVIAISILTGFASVYFEKMLKNGSQSSLWLRSIQLYTWGLVAAIICMMSKSIDDIIEKGIFHGFTVVVWLAMFVLAIGGIYTSLIVKYLNSLYKCFASTITIALVASVSVFLFHSSLSLTFVISFTIVVVSIITYNLVS</sequence>
<feature type="domain" description="Mos1 transposase HTH" evidence="8">
    <location>
        <begin position="361"/>
        <end position="399"/>
    </location>
</feature>
<dbReference type="Pfam" id="PF17906">
    <property type="entry name" value="HTH_48"/>
    <property type="match status" value="1"/>
</dbReference>
<dbReference type="GO" id="GO:0015165">
    <property type="term" value="F:pyrimidine nucleotide-sugar transmembrane transporter activity"/>
    <property type="evidence" value="ECO:0007669"/>
    <property type="project" value="InterPro"/>
</dbReference>
<feature type="transmembrane region" description="Helical" evidence="7">
    <location>
        <begin position="1015"/>
        <end position="1035"/>
    </location>
</feature>
<evidence type="ECO:0000256" key="6">
    <source>
        <dbReference type="ARBA" id="ARBA00023136"/>
    </source>
</evidence>
<keyword evidence="9" id="KW-1185">Reference proteome</keyword>
<evidence type="ECO:0000256" key="2">
    <source>
        <dbReference type="ARBA" id="ARBA00009976"/>
    </source>
</evidence>
<dbReference type="InterPro" id="IPR041426">
    <property type="entry name" value="Mos1_HTH"/>
</dbReference>
<evidence type="ECO:0000313" key="10">
    <source>
        <dbReference type="WBParaSite" id="TCONS_00010707.p1"/>
    </source>
</evidence>
<dbReference type="AlphaFoldDB" id="A0AAF5DE27"/>
<feature type="transmembrane region" description="Helical" evidence="7">
    <location>
        <begin position="98"/>
        <end position="121"/>
    </location>
</feature>
<evidence type="ECO:0000256" key="4">
    <source>
        <dbReference type="ARBA" id="ARBA00022692"/>
    </source>
</evidence>